<sequence length="84" mass="9464">MGETEHNSPHALRSIVRRKTGMLEEGGITLPGCPNNTVVQREAECCAHTLICLQGVSWQPCLFALREPEKRRRPQTFCSTIKED</sequence>
<keyword evidence="2" id="KW-1185">Reference proteome</keyword>
<protein>
    <submittedName>
        <fullName evidence="1">Uncharacterized protein</fullName>
    </submittedName>
</protein>
<comment type="caution">
    <text evidence="1">The sequence shown here is derived from an EMBL/GenBank/DDBJ whole genome shotgun (WGS) entry which is preliminary data.</text>
</comment>
<dbReference type="AlphaFoldDB" id="A0A9N7TMK8"/>
<name>A0A9N7TMK8_PLEPL</name>
<reference evidence="1" key="1">
    <citation type="submission" date="2020-03" db="EMBL/GenBank/DDBJ databases">
        <authorList>
            <person name="Weist P."/>
        </authorList>
    </citation>
    <scope>NUCLEOTIDE SEQUENCE</scope>
</reference>
<evidence type="ECO:0000313" key="2">
    <source>
        <dbReference type="Proteomes" id="UP001153269"/>
    </source>
</evidence>
<organism evidence="1 2">
    <name type="scientific">Pleuronectes platessa</name>
    <name type="common">European plaice</name>
    <dbReference type="NCBI Taxonomy" id="8262"/>
    <lineage>
        <taxon>Eukaryota</taxon>
        <taxon>Metazoa</taxon>
        <taxon>Chordata</taxon>
        <taxon>Craniata</taxon>
        <taxon>Vertebrata</taxon>
        <taxon>Euteleostomi</taxon>
        <taxon>Actinopterygii</taxon>
        <taxon>Neopterygii</taxon>
        <taxon>Teleostei</taxon>
        <taxon>Neoteleostei</taxon>
        <taxon>Acanthomorphata</taxon>
        <taxon>Carangaria</taxon>
        <taxon>Pleuronectiformes</taxon>
        <taxon>Pleuronectoidei</taxon>
        <taxon>Pleuronectidae</taxon>
        <taxon>Pleuronectes</taxon>
    </lineage>
</organism>
<accession>A0A9N7TMK8</accession>
<gene>
    <name evidence="1" type="ORF">PLEPLA_LOCUS2112</name>
</gene>
<dbReference type="EMBL" id="CADEAL010000102">
    <property type="protein sequence ID" value="CAB1414403.1"/>
    <property type="molecule type" value="Genomic_DNA"/>
</dbReference>
<dbReference type="Proteomes" id="UP001153269">
    <property type="component" value="Unassembled WGS sequence"/>
</dbReference>
<evidence type="ECO:0000313" key="1">
    <source>
        <dbReference type="EMBL" id="CAB1414403.1"/>
    </source>
</evidence>
<proteinExistence type="predicted"/>